<organism evidence="1 2">
    <name type="scientific">Alteromonas salexigens</name>
    <dbReference type="NCBI Taxonomy" id="2982530"/>
    <lineage>
        <taxon>Bacteria</taxon>
        <taxon>Pseudomonadati</taxon>
        <taxon>Pseudomonadota</taxon>
        <taxon>Gammaproteobacteria</taxon>
        <taxon>Alteromonadales</taxon>
        <taxon>Alteromonadaceae</taxon>
        <taxon>Alteromonas/Salinimonas group</taxon>
        <taxon>Alteromonas</taxon>
    </lineage>
</organism>
<sequence>MDTGIKKLDKLFSEHGVLTDSGTNGFQSVTALRNADPKMLTMKLPYCMYQRVMALKSGQILHYHHFYLKYRQARLASYLITPDGKIVEQVDYQRDSKSVQACKKIAGYLTEAYSSHRQLAA</sequence>
<evidence type="ECO:0000313" key="1">
    <source>
        <dbReference type="EMBL" id="MCU7554012.1"/>
    </source>
</evidence>
<comment type="caution">
    <text evidence="1">The sequence shown here is derived from an EMBL/GenBank/DDBJ whole genome shotgun (WGS) entry which is preliminary data.</text>
</comment>
<proteinExistence type="predicted"/>
<accession>A0ABT2VME0</accession>
<dbReference type="RefSeq" id="WP_262992704.1">
    <property type="nucleotide sequence ID" value="NZ_JAOTJC010000006.1"/>
</dbReference>
<dbReference type="Proteomes" id="UP001209257">
    <property type="component" value="Unassembled WGS sequence"/>
</dbReference>
<evidence type="ECO:0000313" key="2">
    <source>
        <dbReference type="Proteomes" id="UP001209257"/>
    </source>
</evidence>
<gene>
    <name evidence="1" type="ORF">OCL06_05310</name>
</gene>
<keyword evidence="2" id="KW-1185">Reference proteome</keyword>
<protein>
    <submittedName>
        <fullName evidence="1">Uncharacterized protein</fullName>
    </submittedName>
</protein>
<name>A0ABT2VME0_9ALTE</name>
<dbReference type="EMBL" id="JAOTJC010000006">
    <property type="protein sequence ID" value="MCU7554012.1"/>
    <property type="molecule type" value="Genomic_DNA"/>
</dbReference>
<reference evidence="2" key="1">
    <citation type="submission" date="2023-07" db="EMBL/GenBank/DDBJ databases">
        <title>Study on multiphase classification of strain Alteromonas salexigens isolated from the Yellow Sea.</title>
        <authorList>
            <person name="Sun L."/>
        </authorList>
    </citation>
    <scope>NUCLEOTIDE SEQUENCE [LARGE SCALE GENOMIC DNA]</scope>
    <source>
        <strain evidence="2">ASW11-19</strain>
    </source>
</reference>